<comment type="caution">
    <text evidence="2">The sequence shown here is derived from an EMBL/GenBank/DDBJ whole genome shotgun (WGS) entry which is preliminary data.</text>
</comment>
<dbReference type="EMBL" id="RRYP01005519">
    <property type="protein sequence ID" value="TNV81965.1"/>
    <property type="molecule type" value="Genomic_DNA"/>
</dbReference>
<evidence type="ECO:0000313" key="2">
    <source>
        <dbReference type="EMBL" id="TNV81965.1"/>
    </source>
</evidence>
<sequence>MYVKLSMRQPQFSSIFNMFLNQFIVAFSFLLTLTIYLAFALLLYTFCCWDQHLSISHFSRGKAKEQLHQQSIFNFDLNYL</sequence>
<protein>
    <submittedName>
        <fullName evidence="2">Uncharacterized protein</fullName>
    </submittedName>
</protein>
<accession>A0A8J8T503</accession>
<feature type="transmembrane region" description="Helical" evidence="1">
    <location>
        <begin position="20"/>
        <end position="46"/>
    </location>
</feature>
<keyword evidence="3" id="KW-1185">Reference proteome</keyword>
<keyword evidence="1" id="KW-1133">Transmembrane helix</keyword>
<dbReference type="AlphaFoldDB" id="A0A8J8T503"/>
<keyword evidence="1" id="KW-0812">Transmembrane</keyword>
<keyword evidence="1" id="KW-0472">Membrane</keyword>
<reference evidence="2" key="1">
    <citation type="submission" date="2019-06" db="EMBL/GenBank/DDBJ databases">
        <authorList>
            <person name="Zheng W."/>
        </authorList>
    </citation>
    <scope>NUCLEOTIDE SEQUENCE</scope>
    <source>
        <strain evidence="2">QDHG01</strain>
    </source>
</reference>
<name>A0A8J8T503_HALGN</name>
<dbReference type="Proteomes" id="UP000785679">
    <property type="component" value="Unassembled WGS sequence"/>
</dbReference>
<evidence type="ECO:0000256" key="1">
    <source>
        <dbReference type="SAM" id="Phobius"/>
    </source>
</evidence>
<gene>
    <name evidence="2" type="ORF">FGO68_gene11844</name>
</gene>
<evidence type="ECO:0000313" key="3">
    <source>
        <dbReference type="Proteomes" id="UP000785679"/>
    </source>
</evidence>
<proteinExistence type="predicted"/>
<organism evidence="2 3">
    <name type="scientific">Halteria grandinella</name>
    <dbReference type="NCBI Taxonomy" id="5974"/>
    <lineage>
        <taxon>Eukaryota</taxon>
        <taxon>Sar</taxon>
        <taxon>Alveolata</taxon>
        <taxon>Ciliophora</taxon>
        <taxon>Intramacronucleata</taxon>
        <taxon>Spirotrichea</taxon>
        <taxon>Stichotrichia</taxon>
        <taxon>Sporadotrichida</taxon>
        <taxon>Halteriidae</taxon>
        <taxon>Halteria</taxon>
    </lineage>
</organism>